<evidence type="ECO:0000313" key="3">
    <source>
        <dbReference type="EMBL" id="MED6131176.1"/>
    </source>
</evidence>
<dbReference type="Proteomes" id="UP001341840">
    <property type="component" value="Unassembled WGS sequence"/>
</dbReference>
<protein>
    <recommendedName>
        <fullName evidence="2">F-box domain-containing protein</fullName>
    </recommendedName>
</protein>
<accession>A0ABU6S4Y4</accession>
<reference evidence="3 4" key="1">
    <citation type="journal article" date="2023" name="Plants (Basel)">
        <title>Bridging the Gap: Combining Genomics and Transcriptomics Approaches to Understand Stylosanthes scabra, an Orphan Legume from the Brazilian Caatinga.</title>
        <authorList>
            <person name="Ferreira-Neto J.R.C."/>
            <person name="da Silva M.D."/>
            <person name="Binneck E."/>
            <person name="de Melo N.F."/>
            <person name="da Silva R.H."/>
            <person name="de Melo A.L.T.M."/>
            <person name="Pandolfi V."/>
            <person name="Bustamante F.O."/>
            <person name="Brasileiro-Vidal A.C."/>
            <person name="Benko-Iseppon A.M."/>
        </authorList>
    </citation>
    <scope>NUCLEOTIDE SEQUENCE [LARGE SCALE GENOMIC DNA]</scope>
    <source>
        <tissue evidence="3">Leaves</tissue>
    </source>
</reference>
<proteinExistence type="predicted"/>
<name>A0ABU6S4Y4_9FABA</name>
<dbReference type="PROSITE" id="PS50181">
    <property type="entry name" value="FBOX"/>
    <property type="match status" value="1"/>
</dbReference>
<evidence type="ECO:0000256" key="1">
    <source>
        <dbReference type="SAM" id="MobiDB-lite"/>
    </source>
</evidence>
<evidence type="ECO:0000259" key="2">
    <source>
        <dbReference type="PROSITE" id="PS50181"/>
    </source>
</evidence>
<feature type="domain" description="F-box" evidence="2">
    <location>
        <begin position="30"/>
        <end position="79"/>
    </location>
</feature>
<dbReference type="Pfam" id="PF08268">
    <property type="entry name" value="FBA_3"/>
    <property type="match status" value="1"/>
</dbReference>
<dbReference type="Gene3D" id="1.20.1280.50">
    <property type="match status" value="1"/>
</dbReference>
<comment type="caution">
    <text evidence="3">The sequence shown here is derived from an EMBL/GenBank/DDBJ whole genome shotgun (WGS) entry which is preliminary data.</text>
</comment>
<dbReference type="InterPro" id="IPR036047">
    <property type="entry name" value="F-box-like_dom_sf"/>
</dbReference>
<evidence type="ECO:0000313" key="4">
    <source>
        <dbReference type="Proteomes" id="UP001341840"/>
    </source>
</evidence>
<sequence>MRIGNWELRIGMEKKKLRRASCRRDHQGQALHILDLPIHLLSHIIATLPVSSVIRCASVCASFRAIVSDPRFRYLYVSRAPASFLLLSDRDRTRLLCLHSWGSASFLTPHSSSSLASIHPNRSRNRNLTAKSRSRSKSSSMFELKLKKDLELVNSSEGLVCLRGSGCVYYVCNPLLGEILQLPPPPTTTTESLAFSAFGYDTLSKRYKIFQFANQFVAELYTLGDHAWTTIRTASALPASMPNASFDPSLNGALHWPGITTCISQLICSFDLRTNKFKWIPPPPDLDIDSLSGITLGVLKGCLCLCFVVPAANRFETWFMKDYGVQQSWTLSFYIDINSYCGLRLLDRHRPIAFTNNGDMWLKDGSVSDSYSLVSYTPQTGSFKLIHTPKVSRMQAIPHVLSFVSLKDIVNLSGTHLSLHTLTVKSYW</sequence>
<keyword evidence="4" id="KW-1185">Reference proteome</keyword>
<organism evidence="3 4">
    <name type="scientific">Stylosanthes scabra</name>
    <dbReference type="NCBI Taxonomy" id="79078"/>
    <lineage>
        <taxon>Eukaryota</taxon>
        <taxon>Viridiplantae</taxon>
        <taxon>Streptophyta</taxon>
        <taxon>Embryophyta</taxon>
        <taxon>Tracheophyta</taxon>
        <taxon>Spermatophyta</taxon>
        <taxon>Magnoliopsida</taxon>
        <taxon>eudicotyledons</taxon>
        <taxon>Gunneridae</taxon>
        <taxon>Pentapetalae</taxon>
        <taxon>rosids</taxon>
        <taxon>fabids</taxon>
        <taxon>Fabales</taxon>
        <taxon>Fabaceae</taxon>
        <taxon>Papilionoideae</taxon>
        <taxon>50 kb inversion clade</taxon>
        <taxon>dalbergioids sensu lato</taxon>
        <taxon>Dalbergieae</taxon>
        <taxon>Pterocarpus clade</taxon>
        <taxon>Stylosanthes</taxon>
    </lineage>
</organism>
<dbReference type="InterPro" id="IPR013187">
    <property type="entry name" value="F-box-assoc_dom_typ3"/>
</dbReference>
<dbReference type="SMART" id="SM00256">
    <property type="entry name" value="FBOX"/>
    <property type="match status" value="1"/>
</dbReference>
<dbReference type="NCBIfam" id="TIGR01640">
    <property type="entry name" value="F_box_assoc_1"/>
    <property type="match status" value="1"/>
</dbReference>
<dbReference type="SUPFAM" id="SSF81383">
    <property type="entry name" value="F-box domain"/>
    <property type="match status" value="1"/>
</dbReference>
<dbReference type="InterPro" id="IPR050796">
    <property type="entry name" value="SCF_F-box_component"/>
</dbReference>
<dbReference type="EMBL" id="JASCZI010060431">
    <property type="protein sequence ID" value="MED6131176.1"/>
    <property type="molecule type" value="Genomic_DNA"/>
</dbReference>
<dbReference type="InterPro" id="IPR017451">
    <property type="entry name" value="F-box-assoc_interact_dom"/>
</dbReference>
<dbReference type="PANTHER" id="PTHR31672:SF13">
    <property type="entry name" value="F-BOX PROTEIN CPR30-LIKE"/>
    <property type="match status" value="1"/>
</dbReference>
<dbReference type="InterPro" id="IPR001810">
    <property type="entry name" value="F-box_dom"/>
</dbReference>
<dbReference type="PANTHER" id="PTHR31672">
    <property type="entry name" value="BNACNNG10540D PROTEIN"/>
    <property type="match status" value="1"/>
</dbReference>
<dbReference type="Pfam" id="PF00646">
    <property type="entry name" value="F-box"/>
    <property type="match status" value="1"/>
</dbReference>
<feature type="region of interest" description="Disordered" evidence="1">
    <location>
        <begin position="110"/>
        <end position="136"/>
    </location>
</feature>
<gene>
    <name evidence="3" type="ORF">PIB30_007471</name>
</gene>